<accession>A0ABR3W2E5</accession>
<dbReference type="Proteomes" id="UP001583177">
    <property type="component" value="Unassembled WGS sequence"/>
</dbReference>
<gene>
    <name evidence="1" type="ORF">Daus18300_012525</name>
</gene>
<evidence type="ECO:0000313" key="1">
    <source>
        <dbReference type="EMBL" id="KAL1851414.1"/>
    </source>
</evidence>
<name>A0ABR3W2E5_9PEZI</name>
<proteinExistence type="predicted"/>
<dbReference type="EMBL" id="JAWRVE010000172">
    <property type="protein sequence ID" value="KAL1851414.1"/>
    <property type="molecule type" value="Genomic_DNA"/>
</dbReference>
<reference evidence="1 2" key="1">
    <citation type="journal article" date="2024" name="IMA Fungus">
        <title>IMA Genome - F19 : A genome assembly and annotation guide to empower mycologists, including annotated draft genome sequences of Ceratocystis pirilliformis, Diaporthe australafricana, Fusarium ophioides, Paecilomyces lecythidis, and Sporothrix stenoceras.</title>
        <authorList>
            <person name="Aylward J."/>
            <person name="Wilson A.M."/>
            <person name="Visagie C.M."/>
            <person name="Spraker J."/>
            <person name="Barnes I."/>
            <person name="Buitendag C."/>
            <person name="Ceriani C."/>
            <person name="Del Mar Angel L."/>
            <person name="du Plessis D."/>
            <person name="Fuchs T."/>
            <person name="Gasser K."/>
            <person name="Kramer D."/>
            <person name="Li W."/>
            <person name="Munsamy K."/>
            <person name="Piso A."/>
            <person name="Price J.L."/>
            <person name="Sonnekus B."/>
            <person name="Thomas C."/>
            <person name="van der Nest A."/>
            <person name="van Dijk A."/>
            <person name="van Heerden A."/>
            <person name="van Vuuren N."/>
            <person name="Yilmaz N."/>
            <person name="Duong T.A."/>
            <person name="van der Merwe N.A."/>
            <person name="Wingfield M.J."/>
            <person name="Wingfield B.D."/>
        </authorList>
    </citation>
    <scope>NUCLEOTIDE SEQUENCE [LARGE SCALE GENOMIC DNA]</scope>
    <source>
        <strain evidence="1 2">CMW 18300</strain>
    </source>
</reference>
<protein>
    <recommendedName>
        <fullName evidence="3">Exonuclease</fullName>
    </recommendedName>
</protein>
<organism evidence="1 2">
    <name type="scientific">Diaporthe australafricana</name>
    <dbReference type="NCBI Taxonomy" id="127596"/>
    <lineage>
        <taxon>Eukaryota</taxon>
        <taxon>Fungi</taxon>
        <taxon>Dikarya</taxon>
        <taxon>Ascomycota</taxon>
        <taxon>Pezizomycotina</taxon>
        <taxon>Sordariomycetes</taxon>
        <taxon>Sordariomycetidae</taxon>
        <taxon>Diaporthales</taxon>
        <taxon>Diaporthaceae</taxon>
        <taxon>Diaporthe</taxon>
    </lineage>
</organism>
<evidence type="ECO:0008006" key="3">
    <source>
        <dbReference type="Google" id="ProtNLM"/>
    </source>
</evidence>
<comment type="caution">
    <text evidence="1">The sequence shown here is derived from an EMBL/GenBank/DDBJ whole genome shotgun (WGS) entry which is preliminary data.</text>
</comment>
<keyword evidence="2" id="KW-1185">Reference proteome</keyword>
<sequence length="195" mass="21833">MRQKKLRIRQLLAEKEAWGICSATQDCHNLVTGAGFCCNNHKKLVNILAQALDEKKAAGTLRESSVKNLDEFALLLEREQIYLDIDKQDALNKLARAFNNPDEDAVMMDTEFVNVDGQLVGLDVTIERPNGDEVLSTRVDWNVETEDLRTHCTQHASNIHCVAKVYGRSKKTWGLSPEHIGKTLREAGVSSNTTI</sequence>
<evidence type="ECO:0000313" key="2">
    <source>
        <dbReference type="Proteomes" id="UP001583177"/>
    </source>
</evidence>